<sequence>MIVVKIRAAKRSKVEEGIAERMKTTQTTSEGGIRKSGRIALKRSFSTFTNDPSNPVRIYDSDEEPSEAAVEEVYVEVGMEKTASEVAADKMLSAGVKKISNGWTKSQVKKSVAEAYMKHNKNIASDVGGKVEKKPP</sequence>
<name>A0AAP0H0R9_9ASTR</name>
<evidence type="ECO:0000313" key="1">
    <source>
        <dbReference type="EMBL" id="KAK9068461.1"/>
    </source>
</evidence>
<protein>
    <submittedName>
        <fullName evidence="1">Uncharacterized protein</fullName>
    </submittedName>
</protein>
<evidence type="ECO:0000313" key="2">
    <source>
        <dbReference type="Proteomes" id="UP001408789"/>
    </source>
</evidence>
<gene>
    <name evidence="1" type="ORF">SSX86_012575</name>
</gene>
<comment type="caution">
    <text evidence="1">The sequence shown here is derived from an EMBL/GenBank/DDBJ whole genome shotgun (WGS) entry which is preliminary data.</text>
</comment>
<dbReference type="Proteomes" id="UP001408789">
    <property type="component" value="Unassembled WGS sequence"/>
</dbReference>
<dbReference type="AlphaFoldDB" id="A0AAP0H0R9"/>
<organism evidence="1 2">
    <name type="scientific">Deinandra increscens subsp. villosa</name>
    <dbReference type="NCBI Taxonomy" id="3103831"/>
    <lineage>
        <taxon>Eukaryota</taxon>
        <taxon>Viridiplantae</taxon>
        <taxon>Streptophyta</taxon>
        <taxon>Embryophyta</taxon>
        <taxon>Tracheophyta</taxon>
        <taxon>Spermatophyta</taxon>
        <taxon>Magnoliopsida</taxon>
        <taxon>eudicotyledons</taxon>
        <taxon>Gunneridae</taxon>
        <taxon>Pentapetalae</taxon>
        <taxon>asterids</taxon>
        <taxon>campanulids</taxon>
        <taxon>Asterales</taxon>
        <taxon>Asteraceae</taxon>
        <taxon>Asteroideae</taxon>
        <taxon>Heliantheae alliance</taxon>
        <taxon>Madieae</taxon>
        <taxon>Madiinae</taxon>
        <taxon>Deinandra</taxon>
    </lineage>
</organism>
<keyword evidence="2" id="KW-1185">Reference proteome</keyword>
<accession>A0AAP0H0R9</accession>
<dbReference type="EMBL" id="JBCNJP010000014">
    <property type="protein sequence ID" value="KAK9068461.1"/>
    <property type="molecule type" value="Genomic_DNA"/>
</dbReference>
<reference evidence="1 2" key="1">
    <citation type="submission" date="2024-04" db="EMBL/GenBank/DDBJ databases">
        <title>The reference genome of an endangered Asteraceae, Deinandra increscens subsp. villosa, native to the Central Coast of California.</title>
        <authorList>
            <person name="Guilliams M."/>
            <person name="Hasenstab-Lehman K."/>
            <person name="Meyer R."/>
            <person name="Mcevoy S."/>
        </authorList>
    </citation>
    <scope>NUCLEOTIDE SEQUENCE [LARGE SCALE GENOMIC DNA]</scope>
    <source>
        <tissue evidence="1">Leaf</tissue>
    </source>
</reference>
<proteinExistence type="predicted"/>